<organism evidence="2 3">
    <name type="scientific">Sphingomonas immobilis</name>
    <dbReference type="NCBI Taxonomy" id="3063997"/>
    <lineage>
        <taxon>Bacteria</taxon>
        <taxon>Pseudomonadati</taxon>
        <taxon>Pseudomonadota</taxon>
        <taxon>Alphaproteobacteria</taxon>
        <taxon>Sphingomonadales</taxon>
        <taxon>Sphingomonadaceae</taxon>
        <taxon>Sphingomonas</taxon>
    </lineage>
</organism>
<dbReference type="InterPro" id="IPR002178">
    <property type="entry name" value="PTS_EIIA_type-2_dom"/>
</dbReference>
<dbReference type="Pfam" id="PF00359">
    <property type="entry name" value="PTS_EIIA_2"/>
    <property type="match status" value="1"/>
</dbReference>
<evidence type="ECO:0000313" key="2">
    <source>
        <dbReference type="EMBL" id="MDO7841399.1"/>
    </source>
</evidence>
<keyword evidence="3" id="KW-1185">Reference proteome</keyword>
<dbReference type="PANTHER" id="PTHR47738:SF1">
    <property type="entry name" value="NITROGEN REGULATORY PROTEIN"/>
    <property type="match status" value="1"/>
</dbReference>
<dbReference type="PROSITE" id="PS51094">
    <property type="entry name" value="PTS_EIIA_TYPE_2"/>
    <property type="match status" value="1"/>
</dbReference>
<keyword evidence="2" id="KW-0762">Sugar transport</keyword>
<name>A0ABT8ZW82_9SPHN</name>
<evidence type="ECO:0000313" key="3">
    <source>
        <dbReference type="Proteomes" id="UP001176468"/>
    </source>
</evidence>
<gene>
    <name evidence="2" type="ORF">Q5H94_03605</name>
</gene>
<dbReference type="Proteomes" id="UP001176468">
    <property type="component" value="Unassembled WGS sequence"/>
</dbReference>
<dbReference type="RefSeq" id="WP_304560153.1">
    <property type="nucleotide sequence ID" value="NZ_JAUQSZ010000002.1"/>
</dbReference>
<comment type="caution">
    <text evidence="2">The sequence shown here is derived from an EMBL/GenBank/DDBJ whole genome shotgun (WGS) entry which is preliminary data.</text>
</comment>
<proteinExistence type="predicted"/>
<dbReference type="CDD" id="cd00211">
    <property type="entry name" value="PTS_IIA_fru"/>
    <property type="match status" value="1"/>
</dbReference>
<keyword evidence="2" id="KW-0813">Transport</keyword>
<evidence type="ECO:0000259" key="1">
    <source>
        <dbReference type="PROSITE" id="PS51094"/>
    </source>
</evidence>
<dbReference type="InterPro" id="IPR016152">
    <property type="entry name" value="PTrfase/Anion_transptr"/>
</dbReference>
<dbReference type="PANTHER" id="PTHR47738">
    <property type="entry name" value="PTS SYSTEM FRUCTOSE-LIKE EIIA COMPONENT-RELATED"/>
    <property type="match status" value="1"/>
</dbReference>
<dbReference type="Gene3D" id="3.40.930.10">
    <property type="entry name" value="Mannitol-specific EII, Chain A"/>
    <property type="match status" value="1"/>
</dbReference>
<dbReference type="InterPro" id="IPR051541">
    <property type="entry name" value="PTS_SugarTrans_NitroReg"/>
</dbReference>
<feature type="domain" description="PTS EIIA type-2" evidence="1">
    <location>
        <begin position="6"/>
        <end position="149"/>
    </location>
</feature>
<dbReference type="EMBL" id="JAUQSZ010000002">
    <property type="protein sequence ID" value="MDO7841399.1"/>
    <property type="molecule type" value="Genomic_DNA"/>
</dbReference>
<reference evidence="2" key="1">
    <citation type="submission" date="2023-07" db="EMBL/GenBank/DDBJ databases">
        <authorList>
            <person name="Kim M.K."/>
        </authorList>
    </citation>
    <scope>NUCLEOTIDE SEQUENCE</scope>
    <source>
        <strain evidence="2">CA1-15</strain>
    </source>
</reference>
<accession>A0ABT8ZW82</accession>
<sequence length="155" mass="15956">MSDLSDLLLPDAVLSRVAASAKKPLFQQIGATAANVYGLDAAVVSEALAAREKLGSTGFGGGVATPHGKIAGLPRVMGVFATLAQPIEFDAVDDLPVDLVFALLSPVEAGSAHLKALAQVSRALRDRNFLAKLRGTGSPDALFALFSADENRDAA</sequence>
<dbReference type="SUPFAM" id="SSF55804">
    <property type="entry name" value="Phoshotransferase/anion transport protein"/>
    <property type="match status" value="1"/>
</dbReference>
<protein>
    <submittedName>
        <fullName evidence="2">PTS sugar transporter subunit IIA</fullName>
    </submittedName>
</protein>